<reference evidence="8 9" key="1">
    <citation type="submission" date="2016-04" db="EMBL/GenBank/DDBJ databases">
        <title>Genome analyses suggest a sexual origin of heterokaryosis in a supposedly ancient asexual fungus.</title>
        <authorList>
            <person name="Ropars J."/>
            <person name="Sedzielewska K."/>
            <person name="Noel J."/>
            <person name="Charron P."/>
            <person name="Farinelli L."/>
            <person name="Marton T."/>
            <person name="Kruger M."/>
            <person name="Pelin A."/>
            <person name="Brachmann A."/>
            <person name="Corradi N."/>
        </authorList>
    </citation>
    <scope>NUCLEOTIDE SEQUENCE [LARGE SCALE GENOMIC DNA]</scope>
    <source>
        <strain evidence="8 9">C2</strain>
    </source>
</reference>
<dbReference type="AlphaFoldDB" id="A0A2N1NDY5"/>
<feature type="compositionally biased region" description="Basic and acidic residues" evidence="6">
    <location>
        <begin position="148"/>
        <end position="164"/>
    </location>
</feature>
<dbReference type="VEuPathDB" id="FungiDB:RhiirFUN_010096"/>
<evidence type="ECO:0000259" key="7">
    <source>
        <dbReference type="PROSITE" id="PS50011"/>
    </source>
</evidence>
<evidence type="ECO:0000313" key="9">
    <source>
        <dbReference type="Proteomes" id="UP000233469"/>
    </source>
</evidence>
<sequence length="182" mass="21353">MLMWEISSGQPPFINYEHDNNLAINIIDGMRPKIISEIPSEYKSLMEQCWDADPSKRPDTETVINKMNEIMSYYQNKPDELPQLKIKSNNVTKLFTSKIHIFKNLREPKNATEEEQEAFHSKFSIPHNIDDFGESSNQYMSIIGKSDGIFKDNKNDYNKKRYINEDDDERYDPNLCSEEQDS</sequence>
<dbReference type="InterPro" id="IPR001245">
    <property type="entry name" value="Ser-Thr/Tyr_kinase_cat_dom"/>
</dbReference>
<gene>
    <name evidence="8" type="ORF">RhiirC2_865218</name>
</gene>
<dbReference type="VEuPathDB" id="FungiDB:FUN_003496"/>
<reference evidence="8 9" key="2">
    <citation type="submission" date="2017-10" db="EMBL/GenBank/DDBJ databases">
        <title>Extensive intraspecific genome diversity in a model arbuscular mycorrhizal fungus.</title>
        <authorList>
            <person name="Chen E.C.H."/>
            <person name="Morin E."/>
            <person name="Baudet D."/>
            <person name="Noel J."/>
            <person name="Ndikumana S."/>
            <person name="Charron P."/>
            <person name="St-Onge C."/>
            <person name="Giorgi J."/>
            <person name="Grigoriev I.V."/>
            <person name="Roux C."/>
            <person name="Martin F.M."/>
            <person name="Corradi N."/>
        </authorList>
    </citation>
    <scope>NUCLEOTIDE SEQUENCE [LARGE SCALE GENOMIC DNA]</scope>
    <source>
        <strain evidence="8 9">C2</strain>
    </source>
</reference>
<dbReference type="Pfam" id="PF07714">
    <property type="entry name" value="PK_Tyr_Ser-Thr"/>
    <property type="match status" value="1"/>
</dbReference>
<dbReference type="GO" id="GO:0006955">
    <property type="term" value="P:immune response"/>
    <property type="evidence" value="ECO:0007669"/>
    <property type="project" value="TreeGrafter"/>
</dbReference>
<dbReference type="GO" id="GO:0007254">
    <property type="term" value="P:JNK cascade"/>
    <property type="evidence" value="ECO:0007669"/>
    <property type="project" value="TreeGrafter"/>
</dbReference>
<accession>A0A2N1NDY5</accession>
<keyword evidence="4" id="KW-0418">Kinase</keyword>
<feature type="region of interest" description="Disordered" evidence="6">
    <location>
        <begin position="147"/>
        <end position="182"/>
    </location>
</feature>
<evidence type="ECO:0000256" key="1">
    <source>
        <dbReference type="ARBA" id="ARBA00022527"/>
    </source>
</evidence>
<keyword evidence="3" id="KW-0547">Nucleotide-binding</keyword>
<evidence type="ECO:0000256" key="6">
    <source>
        <dbReference type="SAM" id="MobiDB-lite"/>
    </source>
</evidence>
<dbReference type="SUPFAM" id="SSF56112">
    <property type="entry name" value="Protein kinase-like (PK-like)"/>
    <property type="match status" value="1"/>
</dbReference>
<dbReference type="EMBL" id="LLXL01000459">
    <property type="protein sequence ID" value="PKK72112.1"/>
    <property type="molecule type" value="Genomic_DNA"/>
</dbReference>
<evidence type="ECO:0000256" key="5">
    <source>
        <dbReference type="ARBA" id="ARBA00022840"/>
    </source>
</evidence>
<dbReference type="Proteomes" id="UP000233469">
    <property type="component" value="Unassembled WGS sequence"/>
</dbReference>
<evidence type="ECO:0000256" key="2">
    <source>
        <dbReference type="ARBA" id="ARBA00022679"/>
    </source>
</evidence>
<organism evidence="8 9">
    <name type="scientific">Rhizophagus irregularis</name>
    <dbReference type="NCBI Taxonomy" id="588596"/>
    <lineage>
        <taxon>Eukaryota</taxon>
        <taxon>Fungi</taxon>
        <taxon>Fungi incertae sedis</taxon>
        <taxon>Mucoromycota</taxon>
        <taxon>Glomeromycotina</taxon>
        <taxon>Glomeromycetes</taxon>
        <taxon>Glomerales</taxon>
        <taxon>Glomeraceae</taxon>
        <taxon>Rhizophagus</taxon>
    </lineage>
</organism>
<keyword evidence="1" id="KW-0723">Serine/threonine-protein kinase</keyword>
<keyword evidence="2" id="KW-0808">Transferase</keyword>
<dbReference type="InterPro" id="IPR000719">
    <property type="entry name" value="Prot_kinase_dom"/>
</dbReference>
<evidence type="ECO:0000256" key="4">
    <source>
        <dbReference type="ARBA" id="ARBA00022777"/>
    </source>
</evidence>
<feature type="domain" description="Protein kinase" evidence="7">
    <location>
        <begin position="1"/>
        <end position="71"/>
    </location>
</feature>
<keyword evidence="5" id="KW-0067">ATP-binding</keyword>
<name>A0A2N1NDY5_9GLOM</name>
<proteinExistence type="predicted"/>
<dbReference type="Gene3D" id="1.10.510.10">
    <property type="entry name" value="Transferase(Phosphotransferase) domain 1"/>
    <property type="match status" value="1"/>
</dbReference>
<dbReference type="VEuPathDB" id="FungiDB:RhiirA1_470705"/>
<dbReference type="PANTHER" id="PTHR46716">
    <property type="entry name" value="MITOGEN-ACTIVATED PROTEIN KINASE KINASE KINASE 7"/>
    <property type="match status" value="1"/>
</dbReference>
<dbReference type="GO" id="GO:0004709">
    <property type="term" value="F:MAP kinase kinase kinase activity"/>
    <property type="evidence" value="ECO:0007669"/>
    <property type="project" value="TreeGrafter"/>
</dbReference>
<evidence type="ECO:0000313" key="8">
    <source>
        <dbReference type="EMBL" id="PKK72112.1"/>
    </source>
</evidence>
<dbReference type="InterPro" id="IPR011009">
    <property type="entry name" value="Kinase-like_dom_sf"/>
</dbReference>
<comment type="caution">
    <text evidence="8">The sequence shown here is derived from an EMBL/GenBank/DDBJ whole genome shotgun (WGS) entry which is preliminary data.</text>
</comment>
<protein>
    <recommendedName>
        <fullName evidence="7">Protein kinase domain-containing protein</fullName>
    </recommendedName>
</protein>
<dbReference type="PANTHER" id="PTHR46716:SF1">
    <property type="entry name" value="MITOGEN-ACTIVATED PROTEIN KINASE KINASE KINASE 7"/>
    <property type="match status" value="1"/>
</dbReference>
<dbReference type="GO" id="GO:0005524">
    <property type="term" value="F:ATP binding"/>
    <property type="evidence" value="ECO:0007669"/>
    <property type="project" value="UniProtKB-KW"/>
</dbReference>
<dbReference type="PROSITE" id="PS50011">
    <property type="entry name" value="PROTEIN_KINASE_DOM"/>
    <property type="match status" value="1"/>
</dbReference>
<evidence type="ECO:0000256" key="3">
    <source>
        <dbReference type="ARBA" id="ARBA00022741"/>
    </source>
</evidence>